<dbReference type="PROSITE" id="PS51257">
    <property type="entry name" value="PROKAR_LIPOPROTEIN"/>
    <property type="match status" value="1"/>
</dbReference>
<feature type="region of interest" description="Disordered" evidence="1">
    <location>
        <begin position="58"/>
        <end position="83"/>
    </location>
</feature>
<name>A0A9Q3BQE8_9BASI</name>
<protein>
    <submittedName>
        <fullName evidence="2">Uncharacterized protein</fullName>
    </submittedName>
</protein>
<accession>A0A9Q3BQE8</accession>
<keyword evidence="3" id="KW-1185">Reference proteome</keyword>
<comment type="caution">
    <text evidence="2">The sequence shown here is derived from an EMBL/GenBank/DDBJ whole genome shotgun (WGS) entry which is preliminary data.</text>
</comment>
<reference evidence="2" key="1">
    <citation type="submission" date="2021-03" db="EMBL/GenBank/DDBJ databases">
        <title>Draft genome sequence of rust myrtle Austropuccinia psidii MF-1, a brazilian biotype.</title>
        <authorList>
            <person name="Quecine M.C."/>
            <person name="Pachon D.M.R."/>
            <person name="Bonatelli M.L."/>
            <person name="Correr F.H."/>
            <person name="Franceschini L.M."/>
            <person name="Leite T.F."/>
            <person name="Margarido G.R.A."/>
            <person name="Almeida C.A."/>
            <person name="Ferrarezi J.A."/>
            <person name="Labate C.A."/>
        </authorList>
    </citation>
    <scope>NUCLEOTIDE SEQUENCE</scope>
    <source>
        <strain evidence="2">MF-1</strain>
    </source>
</reference>
<dbReference type="AlphaFoldDB" id="A0A9Q3BQE8"/>
<dbReference type="EMBL" id="AVOT02002129">
    <property type="protein sequence ID" value="MBW0469265.1"/>
    <property type="molecule type" value="Genomic_DNA"/>
</dbReference>
<evidence type="ECO:0000313" key="2">
    <source>
        <dbReference type="EMBL" id="MBW0469265.1"/>
    </source>
</evidence>
<evidence type="ECO:0000313" key="3">
    <source>
        <dbReference type="Proteomes" id="UP000765509"/>
    </source>
</evidence>
<evidence type="ECO:0000256" key="1">
    <source>
        <dbReference type="SAM" id="MobiDB-lite"/>
    </source>
</evidence>
<sequence>MLTRLHPPPDETPKLPTISGLTTSYACVHPPHLLLGLQSLCSCGALKLCLRRRPHPPYPSLHPPNPIRRLPSLHSHSSLLTCL</sequence>
<feature type="compositionally biased region" description="Low complexity" evidence="1">
    <location>
        <begin position="70"/>
        <end position="83"/>
    </location>
</feature>
<proteinExistence type="predicted"/>
<gene>
    <name evidence="2" type="ORF">O181_008980</name>
</gene>
<dbReference type="Proteomes" id="UP000765509">
    <property type="component" value="Unassembled WGS sequence"/>
</dbReference>
<organism evidence="2 3">
    <name type="scientific">Austropuccinia psidii MF-1</name>
    <dbReference type="NCBI Taxonomy" id="1389203"/>
    <lineage>
        <taxon>Eukaryota</taxon>
        <taxon>Fungi</taxon>
        <taxon>Dikarya</taxon>
        <taxon>Basidiomycota</taxon>
        <taxon>Pucciniomycotina</taxon>
        <taxon>Pucciniomycetes</taxon>
        <taxon>Pucciniales</taxon>
        <taxon>Sphaerophragmiaceae</taxon>
        <taxon>Austropuccinia</taxon>
    </lineage>
</organism>